<keyword evidence="2" id="KW-0560">Oxidoreductase</keyword>
<dbReference type="Pfam" id="PF00106">
    <property type="entry name" value="adh_short"/>
    <property type="match status" value="1"/>
</dbReference>
<dbReference type="InterPro" id="IPR002347">
    <property type="entry name" value="SDR_fam"/>
</dbReference>
<dbReference type="Proteomes" id="UP000809621">
    <property type="component" value="Unassembled WGS sequence"/>
</dbReference>
<dbReference type="RefSeq" id="WP_205158262.1">
    <property type="nucleotide sequence ID" value="NZ_JAFEUM010000003.1"/>
</dbReference>
<dbReference type="EMBL" id="JAFEUM010000003">
    <property type="protein sequence ID" value="MBM7036699.1"/>
    <property type="molecule type" value="Genomic_DNA"/>
</dbReference>
<keyword evidence="4" id="KW-1185">Reference proteome</keyword>
<dbReference type="NCBIfam" id="NF006464">
    <property type="entry name" value="PRK08862.1"/>
    <property type="match status" value="1"/>
</dbReference>
<dbReference type="Gene3D" id="3.40.50.720">
    <property type="entry name" value="NAD(P)-binding Rossmann-like Domain"/>
    <property type="match status" value="1"/>
</dbReference>
<evidence type="ECO:0000313" key="3">
    <source>
        <dbReference type="EMBL" id="MBM7036699.1"/>
    </source>
</evidence>
<dbReference type="PANTHER" id="PTHR43669:SF3">
    <property type="entry name" value="ALCOHOL DEHYDROGENASE, PUTATIVE (AFU_ORTHOLOGUE AFUA_3G03445)-RELATED"/>
    <property type="match status" value="1"/>
</dbReference>
<reference evidence="3 4" key="1">
    <citation type="submission" date="2021-02" db="EMBL/GenBank/DDBJ databases">
        <authorList>
            <person name="Park J.-S."/>
        </authorList>
    </citation>
    <scope>NUCLEOTIDE SEQUENCE [LARGE SCALE GENOMIC DNA]</scope>
    <source>
        <strain evidence="3 4">188UL20-2</strain>
    </source>
</reference>
<gene>
    <name evidence="3" type="ORF">JQC93_09800</name>
</gene>
<comment type="caution">
    <text evidence="3">The sequence shown here is derived from an EMBL/GenBank/DDBJ whole genome shotgun (WGS) entry which is preliminary data.</text>
</comment>
<evidence type="ECO:0000256" key="2">
    <source>
        <dbReference type="ARBA" id="ARBA00023002"/>
    </source>
</evidence>
<comment type="similarity">
    <text evidence="1">Belongs to the short-chain dehydrogenases/reductases (SDR) family.</text>
</comment>
<dbReference type="PANTHER" id="PTHR43669">
    <property type="entry name" value="5-KETO-D-GLUCONATE 5-REDUCTASE"/>
    <property type="match status" value="1"/>
</dbReference>
<protein>
    <submittedName>
        <fullName evidence="3">SDR family oxidoreductase</fullName>
    </submittedName>
</protein>
<accession>A0ABS2HI30</accession>
<evidence type="ECO:0000313" key="4">
    <source>
        <dbReference type="Proteomes" id="UP000809621"/>
    </source>
</evidence>
<dbReference type="SUPFAM" id="SSF51735">
    <property type="entry name" value="NAD(P)-binding Rossmann-fold domains"/>
    <property type="match status" value="1"/>
</dbReference>
<organism evidence="3 4">
    <name type="scientific">Vibrio ulleungensis</name>
    <dbReference type="NCBI Taxonomy" id="2807619"/>
    <lineage>
        <taxon>Bacteria</taxon>
        <taxon>Pseudomonadati</taxon>
        <taxon>Pseudomonadota</taxon>
        <taxon>Gammaproteobacteria</taxon>
        <taxon>Vibrionales</taxon>
        <taxon>Vibrionaceae</taxon>
        <taxon>Vibrio</taxon>
    </lineage>
</organism>
<evidence type="ECO:0000256" key="1">
    <source>
        <dbReference type="ARBA" id="ARBA00006484"/>
    </source>
</evidence>
<proteinExistence type="inferred from homology"/>
<sequence>MQIANSVILINSAGTLLGQKLAVHFSQQRATIVLVDDDAVSLRNTRHLIQNSDATVVSFVIPNYAQHSIDTLFQQVELTLGRGVDILVNNLQSATLPELTSEQPVEEFTQSFTDFSSKLYGFGHATARQMQKNNTHGVIVNVISNDNAAQHKLSDTSVIVNSVTKTWAEELDPYHIRVGSVVPGSSYSSRDNNVISLAEVRHELIRNTEYVVANDYFSGRVVSS</sequence>
<name>A0ABS2HI30_9VIBR</name>
<dbReference type="InterPro" id="IPR036291">
    <property type="entry name" value="NAD(P)-bd_dom_sf"/>
</dbReference>